<reference evidence="2" key="1">
    <citation type="submission" date="2015-01" db="EMBL/GenBank/DDBJ databases">
        <authorList>
            <person name="MANFREDI Pablo"/>
        </authorList>
    </citation>
    <scope>NUCLEOTIDE SEQUENCE [LARGE SCALE GENOMIC DNA]</scope>
    <source>
        <strain evidence="2">Ccyn2B</strain>
    </source>
</reference>
<gene>
    <name evidence="1" type="ORF">CCYN2B_110143</name>
</gene>
<organism evidence="1 2">
    <name type="scientific">Capnocytophaga cynodegmi</name>
    <dbReference type="NCBI Taxonomy" id="28189"/>
    <lineage>
        <taxon>Bacteria</taxon>
        <taxon>Pseudomonadati</taxon>
        <taxon>Bacteroidota</taxon>
        <taxon>Flavobacteriia</taxon>
        <taxon>Flavobacteriales</taxon>
        <taxon>Flavobacteriaceae</taxon>
        <taxon>Capnocytophaga</taxon>
    </lineage>
</organism>
<evidence type="ECO:0000313" key="1">
    <source>
        <dbReference type="EMBL" id="CEN32624.1"/>
    </source>
</evidence>
<dbReference type="AlphaFoldDB" id="A0A0B7H251"/>
<accession>A0A0B7H251</accession>
<sequence length="32" mass="3801">MKNTLQVAYVKNEIRIALLQQRSFYFLIDGID</sequence>
<name>A0A0B7H251_9FLAO</name>
<dbReference type="Proteomes" id="UP000038055">
    <property type="component" value="Unassembled WGS sequence"/>
</dbReference>
<dbReference type="EMBL" id="CDOD01000003">
    <property type="protein sequence ID" value="CEN32624.1"/>
    <property type="molecule type" value="Genomic_DNA"/>
</dbReference>
<protein>
    <submittedName>
        <fullName evidence="1">Uncharacterized protein</fullName>
    </submittedName>
</protein>
<evidence type="ECO:0000313" key="2">
    <source>
        <dbReference type="Proteomes" id="UP000038055"/>
    </source>
</evidence>
<proteinExistence type="predicted"/>
<keyword evidence="2" id="KW-1185">Reference proteome</keyword>